<reference evidence="2" key="2">
    <citation type="submission" date="2021-04" db="EMBL/GenBank/DDBJ databases">
        <authorList>
            <person name="Podell S."/>
        </authorList>
    </citation>
    <scope>NUCLEOTIDE SEQUENCE</scope>
    <source>
        <strain evidence="2">Hildebrandi</strain>
    </source>
</reference>
<evidence type="ECO:0000256" key="1">
    <source>
        <dbReference type="SAM" id="MobiDB-lite"/>
    </source>
</evidence>
<proteinExistence type="predicted"/>
<gene>
    <name evidence="2" type="ORF">IV203_002788</name>
</gene>
<feature type="region of interest" description="Disordered" evidence="1">
    <location>
        <begin position="69"/>
        <end position="99"/>
    </location>
</feature>
<dbReference type="EMBL" id="JAGRRH010000016">
    <property type="protein sequence ID" value="KAG7353433.1"/>
    <property type="molecule type" value="Genomic_DNA"/>
</dbReference>
<organism evidence="2 3">
    <name type="scientific">Nitzschia inconspicua</name>
    <dbReference type="NCBI Taxonomy" id="303405"/>
    <lineage>
        <taxon>Eukaryota</taxon>
        <taxon>Sar</taxon>
        <taxon>Stramenopiles</taxon>
        <taxon>Ochrophyta</taxon>
        <taxon>Bacillariophyta</taxon>
        <taxon>Bacillariophyceae</taxon>
        <taxon>Bacillariophycidae</taxon>
        <taxon>Bacillariales</taxon>
        <taxon>Bacillariaceae</taxon>
        <taxon>Nitzschia</taxon>
    </lineage>
</organism>
<name>A0A9K3L224_9STRA</name>
<sequence>MTTTTAVMDGFPINRSFAAFSSSSTREAFPIVTTKKSNRLAPYTLVRHLVTVGNTTMQFLDQEATKRTAAATTTTSSSSDRCTPSDRLSPYISIQDDDGTFTTASNVPIFKQQVEEDEDDDETIDVDVNVEIDDDDLDQKPRARRPFP</sequence>
<feature type="region of interest" description="Disordered" evidence="1">
    <location>
        <begin position="112"/>
        <end position="148"/>
    </location>
</feature>
<evidence type="ECO:0000313" key="3">
    <source>
        <dbReference type="Proteomes" id="UP000693970"/>
    </source>
</evidence>
<evidence type="ECO:0000313" key="2">
    <source>
        <dbReference type="EMBL" id="KAG7353433.1"/>
    </source>
</evidence>
<keyword evidence="3" id="KW-1185">Reference proteome</keyword>
<reference evidence="2" key="1">
    <citation type="journal article" date="2021" name="Sci. Rep.">
        <title>Diploid genomic architecture of Nitzschia inconspicua, an elite biomass production diatom.</title>
        <authorList>
            <person name="Oliver A."/>
            <person name="Podell S."/>
            <person name="Pinowska A."/>
            <person name="Traller J.C."/>
            <person name="Smith S.R."/>
            <person name="McClure R."/>
            <person name="Beliaev A."/>
            <person name="Bohutskyi P."/>
            <person name="Hill E.A."/>
            <person name="Rabines A."/>
            <person name="Zheng H."/>
            <person name="Allen L.Z."/>
            <person name="Kuo A."/>
            <person name="Grigoriev I.V."/>
            <person name="Allen A.E."/>
            <person name="Hazlebeck D."/>
            <person name="Allen E.E."/>
        </authorList>
    </citation>
    <scope>NUCLEOTIDE SEQUENCE</scope>
    <source>
        <strain evidence="2">Hildebrandi</strain>
    </source>
</reference>
<accession>A0A9K3L224</accession>
<comment type="caution">
    <text evidence="2">The sequence shown here is derived from an EMBL/GenBank/DDBJ whole genome shotgun (WGS) entry which is preliminary data.</text>
</comment>
<protein>
    <submittedName>
        <fullName evidence="2">Uncharacterized protein</fullName>
    </submittedName>
</protein>
<dbReference type="Proteomes" id="UP000693970">
    <property type="component" value="Unassembled WGS sequence"/>
</dbReference>
<dbReference type="AlphaFoldDB" id="A0A9K3L224"/>
<feature type="compositionally biased region" description="Acidic residues" evidence="1">
    <location>
        <begin position="115"/>
        <end position="137"/>
    </location>
</feature>
<feature type="compositionally biased region" description="Low complexity" evidence="1">
    <location>
        <begin position="69"/>
        <end position="79"/>
    </location>
</feature>